<accession>A0A9P0SG28</accession>
<keyword evidence="3" id="KW-1185">Reference proteome</keyword>
<evidence type="ECO:0000256" key="1">
    <source>
        <dbReference type="SAM" id="SignalP"/>
    </source>
</evidence>
<evidence type="ECO:0000313" key="2">
    <source>
        <dbReference type="EMBL" id="CAH3820533.1"/>
    </source>
</evidence>
<feature type="signal peptide" evidence="1">
    <location>
        <begin position="1"/>
        <end position="17"/>
    </location>
</feature>
<name>A0A9P0SG28_PIEBR</name>
<comment type="caution">
    <text evidence="2">The sequence shown here is derived from an EMBL/GenBank/DDBJ whole genome shotgun (WGS) entry which is preliminary data.</text>
</comment>
<evidence type="ECO:0008006" key="4">
    <source>
        <dbReference type="Google" id="ProtNLM"/>
    </source>
</evidence>
<dbReference type="Proteomes" id="UP001152562">
    <property type="component" value="Unassembled WGS sequence"/>
</dbReference>
<reference evidence="2" key="1">
    <citation type="submission" date="2022-05" db="EMBL/GenBank/DDBJ databases">
        <authorList>
            <person name="Okamura Y."/>
        </authorList>
    </citation>
    <scope>NUCLEOTIDE SEQUENCE</scope>
</reference>
<sequence>MFSKIVAFGAILAVANAGYYAHGPAVSSQSIVRHDEALGHLAAPAYAVPLAYSAPLAYAAPVAYAGSYEGHDEHFQRRRPILRPFLPRPASLPSLLIPKF</sequence>
<proteinExistence type="predicted"/>
<protein>
    <recommendedName>
        <fullName evidence="4">Cuticle protein</fullName>
    </recommendedName>
</protein>
<dbReference type="AlphaFoldDB" id="A0A9P0SG28"/>
<dbReference type="EMBL" id="CALOZG010000001">
    <property type="protein sequence ID" value="CAH3820533.1"/>
    <property type="molecule type" value="Genomic_DNA"/>
</dbReference>
<gene>
    <name evidence="2" type="ORF">PIBRA_LOCUS44</name>
</gene>
<keyword evidence="1" id="KW-0732">Signal</keyword>
<organism evidence="2 3">
    <name type="scientific">Pieris brassicae</name>
    <name type="common">White butterfly</name>
    <name type="synonym">Large white butterfly</name>
    <dbReference type="NCBI Taxonomy" id="7116"/>
    <lineage>
        <taxon>Eukaryota</taxon>
        <taxon>Metazoa</taxon>
        <taxon>Ecdysozoa</taxon>
        <taxon>Arthropoda</taxon>
        <taxon>Hexapoda</taxon>
        <taxon>Insecta</taxon>
        <taxon>Pterygota</taxon>
        <taxon>Neoptera</taxon>
        <taxon>Endopterygota</taxon>
        <taxon>Lepidoptera</taxon>
        <taxon>Glossata</taxon>
        <taxon>Ditrysia</taxon>
        <taxon>Papilionoidea</taxon>
        <taxon>Pieridae</taxon>
        <taxon>Pierinae</taxon>
        <taxon>Pieris</taxon>
    </lineage>
</organism>
<feature type="chain" id="PRO_5040395914" description="Cuticle protein" evidence="1">
    <location>
        <begin position="18"/>
        <end position="100"/>
    </location>
</feature>
<evidence type="ECO:0000313" key="3">
    <source>
        <dbReference type="Proteomes" id="UP001152562"/>
    </source>
</evidence>